<dbReference type="CDD" id="cd01347">
    <property type="entry name" value="ligand_gated_channel"/>
    <property type="match status" value="1"/>
</dbReference>
<gene>
    <name evidence="17" type="ORF">LK12_22335</name>
</gene>
<keyword evidence="6" id="KW-0408">Iron</keyword>
<evidence type="ECO:0000313" key="18">
    <source>
        <dbReference type="Proteomes" id="UP000031057"/>
    </source>
</evidence>
<feature type="region of interest" description="Disordered" evidence="13">
    <location>
        <begin position="225"/>
        <end position="246"/>
    </location>
</feature>
<evidence type="ECO:0000256" key="5">
    <source>
        <dbReference type="ARBA" id="ARBA00022692"/>
    </source>
</evidence>
<dbReference type="InterPro" id="IPR012910">
    <property type="entry name" value="Plug_dom"/>
</dbReference>
<feature type="domain" description="TonB-dependent receptor-like beta-barrel" evidence="15">
    <location>
        <begin position="283"/>
        <end position="745"/>
    </location>
</feature>
<keyword evidence="5 11" id="KW-0812">Transmembrane</keyword>
<reference evidence="17 18" key="1">
    <citation type="submission" date="2014-10" db="EMBL/GenBank/DDBJ databases">
        <title>Genome sequence of Novosphingobium malaysiense MUSC 273(T).</title>
        <authorList>
            <person name="Lee L.-H."/>
        </authorList>
    </citation>
    <scope>NUCLEOTIDE SEQUENCE [LARGE SCALE GENOMIC DNA]</scope>
    <source>
        <strain evidence="17 18">MUSC 273</strain>
    </source>
</reference>
<comment type="subcellular location">
    <subcellularLocation>
        <location evidence="1 11">Cell outer membrane</location>
        <topology evidence="1 11">Multi-pass membrane protein</topology>
    </subcellularLocation>
</comment>
<dbReference type="PANTHER" id="PTHR32552:SF81">
    <property type="entry name" value="TONB-DEPENDENT OUTER MEMBRANE RECEPTOR"/>
    <property type="match status" value="1"/>
</dbReference>
<evidence type="ECO:0008006" key="19">
    <source>
        <dbReference type="Google" id="ProtNLM"/>
    </source>
</evidence>
<feature type="chain" id="PRO_5002068922" description="TonB-dependent receptor" evidence="14">
    <location>
        <begin position="26"/>
        <end position="783"/>
    </location>
</feature>
<dbReference type="GO" id="GO:0006826">
    <property type="term" value="P:iron ion transport"/>
    <property type="evidence" value="ECO:0007669"/>
    <property type="project" value="UniProtKB-KW"/>
</dbReference>
<dbReference type="InterPro" id="IPR000531">
    <property type="entry name" value="Beta-barrel_TonB"/>
</dbReference>
<protein>
    <recommendedName>
        <fullName evidence="19">TonB-dependent receptor</fullName>
    </recommendedName>
</protein>
<evidence type="ECO:0000259" key="15">
    <source>
        <dbReference type="Pfam" id="PF00593"/>
    </source>
</evidence>
<evidence type="ECO:0000256" key="4">
    <source>
        <dbReference type="ARBA" id="ARBA00022496"/>
    </source>
</evidence>
<dbReference type="Gene3D" id="2.40.170.20">
    <property type="entry name" value="TonB-dependent receptor, beta-barrel domain"/>
    <property type="match status" value="1"/>
</dbReference>
<evidence type="ECO:0000259" key="16">
    <source>
        <dbReference type="Pfam" id="PF07715"/>
    </source>
</evidence>
<dbReference type="InterPro" id="IPR039426">
    <property type="entry name" value="TonB-dep_rcpt-like"/>
</dbReference>
<dbReference type="AlphaFoldDB" id="A0A0B1ZID3"/>
<proteinExistence type="inferred from homology"/>
<dbReference type="SUPFAM" id="SSF56935">
    <property type="entry name" value="Porins"/>
    <property type="match status" value="1"/>
</dbReference>
<evidence type="ECO:0000256" key="3">
    <source>
        <dbReference type="ARBA" id="ARBA00022452"/>
    </source>
</evidence>
<keyword evidence="8 12" id="KW-0798">TonB box</keyword>
<keyword evidence="10 11" id="KW-0998">Cell outer membrane</keyword>
<comment type="caution">
    <text evidence="17">The sequence shown here is derived from an EMBL/GenBank/DDBJ whole genome shotgun (WGS) entry which is preliminary data.</text>
</comment>
<comment type="similarity">
    <text evidence="11 12">Belongs to the TonB-dependent receptor family.</text>
</comment>
<evidence type="ECO:0000256" key="9">
    <source>
        <dbReference type="ARBA" id="ARBA00023136"/>
    </source>
</evidence>
<dbReference type="EMBL" id="JTDI01000009">
    <property type="protein sequence ID" value="KHK89077.1"/>
    <property type="molecule type" value="Genomic_DNA"/>
</dbReference>
<keyword evidence="7" id="KW-0406">Ion transport</keyword>
<keyword evidence="4" id="KW-0410">Iron transport</keyword>
<keyword evidence="14" id="KW-0732">Signal</keyword>
<evidence type="ECO:0000256" key="1">
    <source>
        <dbReference type="ARBA" id="ARBA00004571"/>
    </source>
</evidence>
<evidence type="ECO:0000256" key="13">
    <source>
        <dbReference type="SAM" id="MobiDB-lite"/>
    </source>
</evidence>
<name>A0A0B1ZID3_9SPHN</name>
<sequence length="783" mass="85062">MKNATRLMVTASAAAMMLHPGIARAQAQEPETKHSAALAEADIIVTARRQSERLQDIPVAVTALDKSFLENHTVQNLTELSQYVAGIKIETTVSPDQYILSLRGQRSSLVLSGVDPAVGLYVNEVPYSLAIGASQQFYDLESIQVLKGPQGTLFGQSTTGGAVLFTTARPTDVLEGSLKGGVKFFNGNSGYYGTAVLNLPVSEKLSVRIAASGIDREGYIKNKGPFPPIPGTPIPEARLNSRGTGDFSDDREINGRLSILFKPTDTVESLTVGTYGKMWTNGTGKHWTANNPNGFVQLVYGFYGLDAQQIFSDYQSMLKQNFWSAVNPIDQYVNTKTWGILNNTSIELSDTLTLRNIINYRHFHRDQRIEVMGAPFSIITPNNPVDGHEWSEELQLQGHALDGKLDFTSGLFFFEQKTDVRTGGVVLSMQPTDVYSNNVARSYAVYAQGTYSFTDQLSLTLGGRYTWDDRTVHIDGLSRVVTPTRCSLLVTGGGAALPIDACVIANSVSYSTPTWTVSLNYKLDPETLLYLAHRRGYRSGGLSLYGTSLTTALPFKPEKVTDIEFGTKRTWFLGGEASLITNLAAYYSDYKDAIRNISPPGGNPADILLTNASSAKIYGGELEMTLIPVKGLTIAGSAAYVHAKFGDFPTANGDATGNPLANVPRWALTGSIRYAPMDNENGKISLGVEGYYQSMFWFDDENQTPGVDGPIDSIRQPGYGLLSLRVDWENVMGSNIKASAFVTNLTKTEYYLGGSTLLYTGLGANAAVPGDPRVFGIELGIDF</sequence>
<feature type="signal peptide" evidence="14">
    <location>
        <begin position="1"/>
        <end position="25"/>
    </location>
</feature>
<evidence type="ECO:0000256" key="14">
    <source>
        <dbReference type="SAM" id="SignalP"/>
    </source>
</evidence>
<keyword evidence="9 11" id="KW-0472">Membrane</keyword>
<evidence type="ECO:0000256" key="2">
    <source>
        <dbReference type="ARBA" id="ARBA00022448"/>
    </source>
</evidence>
<dbReference type="RefSeq" id="WP_039290051.1">
    <property type="nucleotide sequence ID" value="NZ_JTDI01000009.1"/>
</dbReference>
<keyword evidence="2 11" id="KW-0813">Transport</keyword>
<evidence type="ECO:0000256" key="12">
    <source>
        <dbReference type="RuleBase" id="RU003357"/>
    </source>
</evidence>
<dbReference type="STRING" id="1348853.LK12_22335"/>
<dbReference type="PROSITE" id="PS52016">
    <property type="entry name" value="TONB_DEPENDENT_REC_3"/>
    <property type="match status" value="1"/>
</dbReference>
<dbReference type="Pfam" id="PF00593">
    <property type="entry name" value="TonB_dep_Rec_b-barrel"/>
    <property type="match status" value="1"/>
</dbReference>
<evidence type="ECO:0000313" key="17">
    <source>
        <dbReference type="EMBL" id="KHK89077.1"/>
    </source>
</evidence>
<dbReference type="GO" id="GO:0009279">
    <property type="term" value="C:cell outer membrane"/>
    <property type="evidence" value="ECO:0007669"/>
    <property type="project" value="UniProtKB-SubCell"/>
</dbReference>
<evidence type="ECO:0000256" key="11">
    <source>
        <dbReference type="PROSITE-ProRule" id="PRU01360"/>
    </source>
</evidence>
<evidence type="ECO:0000256" key="10">
    <source>
        <dbReference type="ARBA" id="ARBA00023237"/>
    </source>
</evidence>
<dbReference type="PANTHER" id="PTHR32552">
    <property type="entry name" value="FERRICHROME IRON RECEPTOR-RELATED"/>
    <property type="match status" value="1"/>
</dbReference>
<feature type="domain" description="TonB-dependent receptor plug" evidence="16">
    <location>
        <begin position="54"/>
        <end position="162"/>
    </location>
</feature>
<evidence type="ECO:0000256" key="6">
    <source>
        <dbReference type="ARBA" id="ARBA00023004"/>
    </source>
</evidence>
<dbReference type="InterPro" id="IPR036942">
    <property type="entry name" value="Beta-barrel_TonB_sf"/>
</dbReference>
<keyword evidence="18" id="KW-1185">Reference proteome</keyword>
<evidence type="ECO:0000256" key="7">
    <source>
        <dbReference type="ARBA" id="ARBA00023065"/>
    </source>
</evidence>
<dbReference type="Pfam" id="PF07715">
    <property type="entry name" value="Plug"/>
    <property type="match status" value="1"/>
</dbReference>
<organism evidence="17 18">
    <name type="scientific">Novosphingobium malaysiense</name>
    <dbReference type="NCBI Taxonomy" id="1348853"/>
    <lineage>
        <taxon>Bacteria</taxon>
        <taxon>Pseudomonadati</taxon>
        <taxon>Pseudomonadota</taxon>
        <taxon>Alphaproteobacteria</taxon>
        <taxon>Sphingomonadales</taxon>
        <taxon>Sphingomonadaceae</taxon>
        <taxon>Novosphingobium</taxon>
    </lineage>
</organism>
<keyword evidence="3 11" id="KW-1134">Transmembrane beta strand</keyword>
<accession>A0A0B1ZID3</accession>
<evidence type="ECO:0000256" key="8">
    <source>
        <dbReference type="ARBA" id="ARBA00023077"/>
    </source>
</evidence>
<dbReference type="Proteomes" id="UP000031057">
    <property type="component" value="Unassembled WGS sequence"/>
</dbReference>